<comment type="subcellular location">
    <subcellularLocation>
        <location evidence="1">Cytoplasm</location>
        <location evidence="1">Cytoskeleton</location>
        <location evidence="1">Cilium axoneme</location>
    </subcellularLocation>
</comment>
<sequence length="1481" mass="167822">MSTGSTCCPSTESSLDSKRQEVTTWGLSQADYAALKSVYSANGVNREQDILSNSDQVQVLEMFLYNFPRICGLRMFTCLSSLSVVQQSINTLEGLVDCIHLNSLWVIECKIYRIQGLNKCTKLEQLFLYSNRIQRVENLESLTALRVLWLCDNEITVVDNLQALFNLEELNLARNAITHVGDSLLANTCLTSINLSDNLIANFNDVATLAKLPKLEDLYYSDPHWGDNPINCLGNYQTYVIFMVPALKSLDSIPLSKEMKSRAASTYREKELYYNVKTQTFYRNVNDVLKVGSEGRESLINIIEHMIGVLLRQSKETEKVLQRCRHTSNTSSYFPGVDLLTEMHFRLTNAINRLVRKVGVIRTQYNRCRSKVCAEYDSHAKRTKVELASGGNVRIEVCTPTDSWYAPCADFVYSRFFVEDYSNVPVDILPTDVYISGIQVNGVLRVHNRYLRNRFELRLPPLQDKVDLDDTLEYVMIGECPELPGELHNCMEHGFRSPIEHTLERAGLLTLCDSLSLADLPRLLAVKPTSCSGTSGDLQVTCGSCVSGVSFTYGDRFADIWSDISQSEVLIAKVYLGRQIRLSGVRQNLLNSLPGAYPGYDSVYWCQSKRNNNRAWYIFDQSLILPEFLVKFEYKVTYKDTIVKHHLGKFGNYSEIGQLGRQSGTCLSLIKKTLTELRGNVRLVTRPIMLFLEACARESSILQAPLHCDTRDNLLSQWVFPRTLNATGILHKLDTSNSGMINMTESVILTYLGARRSSVNVTHINLSSNRIQKIEGLHTCPFLEALVMPFNELSKIEGIDNLKHLRLLDLGHNLITRIDGLNGIPNLKVLELNNNLLFRLEDLNTLRKCTPRLDTLNLRCNAICENKAYNGLVLRRLRALHHLDGLPVMDIDLLSALKSTSVLTPLPILQNAKFHHRVASKTGSWCSRSAVLDAVRSSTQDYAGTSEFDLQTGTQCKNSRNLILEDMKDWGGEVQEVVLEHQCLRRIQNLEQLTSMRRASFRDNAISCIEGLRHCTALEELSLEENDITTIDGLQYLFSLKVLNLSNNRISQIENLSPYVPQLTQLSLEGNAITNLRGLSGLNSIIELYLSNNMIEELREVQQLRHLQKLVVLDLGGNPVSEELDYRCYVVYNLPHIKVFDGIVVDPAERSVAKDRYAGMLTRDVLEHKSGRQNFYGLHHLDLFNMRIRNIGSTFITSEFDCLREINLDSNQVEDICMLAELPNLTVLRLKRNRLEDRPLWSTLFKNRTSQGLQTEISNHLRKQVVLGLPRCDASVSKGDFIQLSEVSMRRPFPSLNTIYLGSNSIKSLLYLRLDVISLTLRELFIEDNAISRLHGINVLTNLEKLVLDRNRIKVLDPQSLTGLVHLRELHINQNGLKSLSHLSPLVRLSSLHLNGNRVAELSEVEKLAVHPQLHELTLISNPVTRKQVYRPMCIRHCRGLLALDGDIISFEERDHVDYLFSPLDAVTVQTAVTCFTPISH</sequence>
<name>A0A7R9Y3R4_MICPS</name>
<dbReference type="InterPro" id="IPR025875">
    <property type="entry name" value="Leu-rich_rpt_4"/>
</dbReference>
<evidence type="ECO:0000256" key="2">
    <source>
        <dbReference type="ARBA" id="ARBA00022614"/>
    </source>
</evidence>
<dbReference type="SUPFAM" id="SSF52075">
    <property type="entry name" value="Outer arm dynein light chain 1"/>
    <property type="match status" value="1"/>
</dbReference>
<dbReference type="SMART" id="SM00369">
    <property type="entry name" value="LRR_TYP"/>
    <property type="match status" value="11"/>
</dbReference>
<protein>
    <recommendedName>
        <fullName evidence="5">Protein phosphatase 1 regulatory subunit 7</fullName>
    </recommendedName>
</protein>
<dbReference type="Pfam" id="PF12799">
    <property type="entry name" value="LRR_4"/>
    <property type="match status" value="1"/>
</dbReference>
<keyword evidence="3" id="KW-0677">Repeat</keyword>
<dbReference type="GO" id="GO:0005930">
    <property type="term" value="C:axoneme"/>
    <property type="evidence" value="ECO:0007669"/>
    <property type="project" value="UniProtKB-SubCell"/>
</dbReference>
<dbReference type="SMART" id="SM00365">
    <property type="entry name" value="LRR_SD22"/>
    <property type="match status" value="18"/>
</dbReference>
<proteinExistence type="predicted"/>
<dbReference type="PANTHER" id="PTHR46652">
    <property type="entry name" value="LEUCINE-RICH REPEAT AND IQ DOMAIN-CONTAINING PROTEIN 1-RELATED"/>
    <property type="match status" value="1"/>
</dbReference>
<evidence type="ECO:0000313" key="4">
    <source>
        <dbReference type="EMBL" id="CAD8244456.1"/>
    </source>
</evidence>
<dbReference type="Pfam" id="PF13855">
    <property type="entry name" value="LRR_8"/>
    <property type="match status" value="1"/>
</dbReference>
<dbReference type="PROSITE" id="PS51450">
    <property type="entry name" value="LRR"/>
    <property type="match status" value="13"/>
</dbReference>
<accession>A0A7R9Y3R4</accession>
<evidence type="ECO:0008006" key="5">
    <source>
        <dbReference type="Google" id="ProtNLM"/>
    </source>
</evidence>
<dbReference type="EMBL" id="HBDY01012185">
    <property type="protein sequence ID" value="CAD8244456.1"/>
    <property type="molecule type" value="Transcribed_RNA"/>
</dbReference>
<dbReference type="Pfam" id="PF14580">
    <property type="entry name" value="LRR_9"/>
    <property type="match status" value="3"/>
</dbReference>
<evidence type="ECO:0000256" key="3">
    <source>
        <dbReference type="ARBA" id="ARBA00022737"/>
    </source>
</evidence>
<dbReference type="InterPro" id="IPR050836">
    <property type="entry name" value="SDS22/Internalin_LRR"/>
</dbReference>
<dbReference type="PANTHER" id="PTHR46652:SF3">
    <property type="entry name" value="LEUCINE-RICH REPEAT-CONTAINING PROTEIN 9"/>
    <property type="match status" value="1"/>
</dbReference>
<organism evidence="4">
    <name type="scientific">Micromonas pusilla</name>
    <name type="common">Picoplanktonic green alga</name>
    <name type="synonym">Chromulina pusilla</name>
    <dbReference type="NCBI Taxonomy" id="38833"/>
    <lineage>
        <taxon>Eukaryota</taxon>
        <taxon>Viridiplantae</taxon>
        <taxon>Chlorophyta</taxon>
        <taxon>Mamiellophyceae</taxon>
        <taxon>Mamiellales</taxon>
        <taxon>Mamiellaceae</taxon>
        <taxon>Micromonas</taxon>
    </lineage>
</organism>
<dbReference type="InterPro" id="IPR003591">
    <property type="entry name" value="Leu-rich_rpt_typical-subtyp"/>
</dbReference>
<dbReference type="SUPFAM" id="SSF52058">
    <property type="entry name" value="L domain-like"/>
    <property type="match status" value="2"/>
</dbReference>
<evidence type="ECO:0000256" key="1">
    <source>
        <dbReference type="ARBA" id="ARBA00004430"/>
    </source>
</evidence>
<reference evidence="4" key="1">
    <citation type="submission" date="2021-01" db="EMBL/GenBank/DDBJ databases">
        <authorList>
            <person name="Corre E."/>
            <person name="Pelletier E."/>
            <person name="Niang G."/>
            <person name="Scheremetjew M."/>
            <person name="Finn R."/>
            <person name="Kale V."/>
            <person name="Holt S."/>
            <person name="Cochrane G."/>
            <person name="Meng A."/>
            <person name="Brown T."/>
            <person name="Cohen L."/>
        </authorList>
    </citation>
    <scope>NUCLEOTIDE SEQUENCE</scope>
    <source>
        <strain evidence="4">RCC1614</strain>
    </source>
</reference>
<dbReference type="InterPro" id="IPR001611">
    <property type="entry name" value="Leu-rich_rpt"/>
</dbReference>
<keyword evidence="2" id="KW-0433">Leucine-rich repeat</keyword>
<dbReference type="InterPro" id="IPR032675">
    <property type="entry name" value="LRR_dom_sf"/>
</dbReference>
<dbReference type="Gene3D" id="3.80.10.10">
    <property type="entry name" value="Ribonuclease Inhibitor"/>
    <property type="match status" value="6"/>
</dbReference>
<gene>
    <name evidence="4" type="ORF">MPUS1402_LOCUS9237</name>
</gene>